<sequence length="1167" mass="126493">MPTHLPFELLEHILLFVVDQTELYQLCLASVIFNDVATRQLYRDLKPRSLSSLVLLHRSLNTNPSLRKHGRMLDLLSCEYAPTPFTRSLRRTALARLLSRLLQSLPNLHRFRFPVRSYLWDPLLLGSAVPPTVEILELDLHHEGLYTRVSFLADLPQLKELIFHEWTRTVDWKCLIALHRFPRTVLPRLERLSAPLGVINALVGGRPVRSIRPDGTVRHSYLPRAAPLWTYSTGPVKHLALELMYIGSEQLGVICKYVPALEELELRSKHMDGGQAIRTITSSESLGCLSALTCLVHLALWTDTFRDLCTQNYLPSVHALSGACPELQEVTLDGKSGDGLGVLAKVHFRRKKQEDGYERDEEEWGREMRLITGGLGTLSGLSSYYYGLSDSAHTLFKRDQGHSGFFVASAILIPVLVLLSGVFAGLTLGYMSLDETQLKVLAVSGTAKQQEYAKKIQPIRENGHLLLITLLIANMVVNETLPVISDEVLGGGIQAVVVSTVLIVIFSEIIPQSVCSRYGLVIGAAMAPYVRVLIWALFIVAWPVAKVLELVLGPHHGIIYRRAELKELINMHAAGESIGGDLKEDTVAIVGGALDLQEKVAADAMTPIDKAFMLDIETKLDYETLATIVRSGHSRIPVFHQIEVGGKKVTKIMGILLVKQCVLLDPADATPLCEIPLNAVPSVPYDEPLQGILNRFQEGRSHMAIVSRIPRHTKELSLRNESLAEAKQSLSRRFFRRFGHGDSSSSSDSSEEEDEAESTNRLWRRKKSKKGSLGGHEDVEMGKQSGQANGNGVPHSDGEAPAYEEAAPQLSAATAIKKKTVPGPREQTMPADAVLAPARAQAFIETIEGAPLGIITLEDVLEELIGEEILDEYDVTGPSANPATTYVPPEAQRAVEAAAERKARQSRLSAAMMPAISQMTSAVNAAIPNRMKAFVGVERSRSAPGRTRDGPAMEGEAVPDEHPEGGPVVAAEERPAEPKSASSPPTQVMHLPSEILVPTASLTQPGSLTVNITVPAILVQDEPITPTPQSAGTGRTSSAPSGIPVQVHMQVPTDAAARRVSPAPSLLSEAILLERGRRRAAAAALSGVQTPVGDNSPNPGVATAPAAVPTPKDVEERLGVSARAKGARYKSSPLVPPEPSKAASTPSVVPAQSQGAALPPTDERKES</sequence>
<dbReference type="GO" id="GO:0016020">
    <property type="term" value="C:membrane"/>
    <property type="evidence" value="ECO:0007669"/>
    <property type="project" value="UniProtKB-UniRule"/>
</dbReference>
<evidence type="ECO:0000259" key="4">
    <source>
        <dbReference type="PROSITE" id="PS51846"/>
    </source>
</evidence>
<evidence type="ECO:0000256" key="2">
    <source>
        <dbReference type="SAM" id="MobiDB-lite"/>
    </source>
</evidence>
<dbReference type="Gene3D" id="3.10.580.10">
    <property type="entry name" value="CBS-domain"/>
    <property type="match status" value="1"/>
</dbReference>
<keyword evidence="6" id="KW-1185">Reference proteome</keyword>
<keyword evidence="1 3" id="KW-0472">Membrane</keyword>
<dbReference type="PANTHER" id="PTHR12064">
    <property type="entry name" value="METAL TRANSPORTER CNNM"/>
    <property type="match status" value="1"/>
</dbReference>
<reference evidence="5 6" key="1">
    <citation type="journal article" date="2016" name="Mol. Biol. Evol.">
        <title>Comparative Genomics of Early-Diverging Mushroom-Forming Fungi Provides Insights into the Origins of Lignocellulose Decay Capabilities.</title>
        <authorList>
            <person name="Nagy L.G."/>
            <person name="Riley R."/>
            <person name="Tritt A."/>
            <person name="Adam C."/>
            <person name="Daum C."/>
            <person name="Floudas D."/>
            <person name="Sun H."/>
            <person name="Yadav J.S."/>
            <person name="Pangilinan J."/>
            <person name="Larsson K.H."/>
            <person name="Matsuura K."/>
            <person name="Barry K."/>
            <person name="Labutti K."/>
            <person name="Kuo R."/>
            <person name="Ohm R.A."/>
            <person name="Bhattacharya S.S."/>
            <person name="Shirouzu T."/>
            <person name="Yoshinaga Y."/>
            <person name="Martin F.M."/>
            <person name="Grigoriev I.V."/>
            <person name="Hibbett D.S."/>
        </authorList>
    </citation>
    <scope>NUCLEOTIDE SEQUENCE [LARGE SCALE GENOMIC DNA]</scope>
    <source>
        <strain evidence="5 6">TUFC12733</strain>
    </source>
</reference>
<dbReference type="OrthoDB" id="5353557at2759"/>
<proteinExistence type="predicted"/>
<keyword evidence="1 3" id="KW-0812">Transmembrane</keyword>
<dbReference type="PROSITE" id="PS51846">
    <property type="entry name" value="CNNM"/>
    <property type="match status" value="1"/>
</dbReference>
<dbReference type="PANTHER" id="PTHR12064:SF90">
    <property type="entry name" value="CNNM TRANSMEMBRANE DOMAIN-CONTAINING PROTEIN"/>
    <property type="match status" value="1"/>
</dbReference>
<dbReference type="Pfam" id="PF01595">
    <property type="entry name" value="CNNM"/>
    <property type="match status" value="1"/>
</dbReference>
<feature type="region of interest" description="Disordered" evidence="2">
    <location>
        <begin position="937"/>
        <end position="987"/>
    </location>
</feature>
<feature type="compositionally biased region" description="Polar residues" evidence="2">
    <location>
        <begin position="1087"/>
        <end position="1098"/>
    </location>
</feature>
<name>A0A167MEY4_CALVF</name>
<dbReference type="GO" id="GO:0030026">
    <property type="term" value="P:intracellular manganese ion homeostasis"/>
    <property type="evidence" value="ECO:0007669"/>
    <property type="project" value="TreeGrafter"/>
</dbReference>
<dbReference type="AlphaFoldDB" id="A0A167MEY4"/>
<dbReference type="FunFam" id="3.10.580.10:FF:000053">
    <property type="entry name" value="Unplaced genomic scaffold supercont1.12, whole genome shotgun sequence"/>
    <property type="match status" value="1"/>
</dbReference>
<feature type="compositionally biased region" description="Polar residues" evidence="2">
    <location>
        <begin position="1142"/>
        <end position="1155"/>
    </location>
</feature>
<feature type="transmembrane region" description="Helical" evidence="3">
    <location>
        <begin position="488"/>
        <end position="506"/>
    </location>
</feature>
<feature type="compositionally biased region" description="Polar residues" evidence="2">
    <location>
        <begin position="1027"/>
        <end position="1040"/>
    </location>
</feature>
<dbReference type="SUPFAM" id="SSF54631">
    <property type="entry name" value="CBS-domain pair"/>
    <property type="match status" value="1"/>
</dbReference>
<feature type="transmembrane region" description="Helical" evidence="3">
    <location>
        <begin position="464"/>
        <end position="482"/>
    </location>
</feature>
<dbReference type="InterPro" id="IPR002550">
    <property type="entry name" value="CNNM"/>
</dbReference>
<protein>
    <submittedName>
        <fullName evidence="5">DUF21-domain-containing protein</fullName>
    </submittedName>
</protein>
<evidence type="ECO:0000256" key="1">
    <source>
        <dbReference type="PROSITE-ProRule" id="PRU01193"/>
    </source>
</evidence>
<dbReference type="GO" id="GO:0005737">
    <property type="term" value="C:cytoplasm"/>
    <property type="evidence" value="ECO:0007669"/>
    <property type="project" value="TreeGrafter"/>
</dbReference>
<dbReference type="InterPro" id="IPR045095">
    <property type="entry name" value="ACDP"/>
</dbReference>
<keyword evidence="1 3" id="KW-1133">Transmembrane helix</keyword>
<feature type="region of interest" description="Disordered" evidence="2">
    <location>
        <begin position="1084"/>
        <end position="1167"/>
    </location>
</feature>
<feature type="compositionally biased region" description="Low complexity" evidence="2">
    <location>
        <begin position="1099"/>
        <end position="1111"/>
    </location>
</feature>
<dbReference type="EMBL" id="KV417283">
    <property type="protein sequence ID" value="KZO96643.1"/>
    <property type="molecule type" value="Genomic_DNA"/>
</dbReference>
<feature type="region of interest" description="Disordered" evidence="2">
    <location>
        <begin position="1023"/>
        <end position="1042"/>
    </location>
</feature>
<dbReference type="STRING" id="1330018.A0A167MEY4"/>
<feature type="domain" description="CNNM transmembrane" evidence="4">
    <location>
        <begin position="402"/>
        <end position="586"/>
    </location>
</feature>
<feature type="transmembrane region" description="Helical" evidence="3">
    <location>
        <begin position="518"/>
        <end position="542"/>
    </location>
</feature>
<organism evidence="5 6">
    <name type="scientific">Calocera viscosa (strain TUFC12733)</name>
    <dbReference type="NCBI Taxonomy" id="1330018"/>
    <lineage>
        <taxon>Eukaryota</taxon>
        <taxon>Fungi</taxon>
        <taxon>Dikarya</taxon>
        <taxon>Basidiomycota</taxon>
        <taxon>Agaricomycotina</taxon>
        <taxon>Dacrymycetes</taxon>
        <taxon>Dacrymycetales</taxon>
        <taxon>Dacrymycetaceae</taxon>
        <taxon>Calocera</taxon>
    </lineage>
</organism>
<gene>
    <name evidence="5" type="ORF">CALVIDRAFT_563720</name>
</gene>
<dbReference type="Proteomes" id="UP000076738">
    <property type="component" value="Unassembled WGS sequence"/>
</dbReference>
<evidence type="ECO:0000256" key="3">
    <source>
        <dbReference type="SAM" id="Phobius"/>
    </source>
</evidence>
<accession>A0A167MEY4</accession>
<evidence type="ECO:0000313" key="6">
    <source>
        <dbReference type="Proteomes" id="UP000076738"/>
    </source>
</evidence>
<evidence type="ECO:0000313" key="5">
    <source>
        <dbReference type="EMBL" id="KZO96643.1"/>
    </source>
</evidence>
<feature type="region of interest" description="Disordered" evidence="2">
    <location>
        <begin position="738"/>
        <end position="802"/>
    </location>
</feature>
<dbReference type="InterPro" id="IPR046342">
    <property type="entry name" value="CBS_dom_sf"/>
</dbReference>
<feature type="compositionally biased region" description="Basic and acidic residues" evidence="2">
    <location>
        <begin position="938"/>
        <end position="951"/>
    </location>
</feature>
<feature type="transmembrane region" description="Helical" evidence="3">
    <location>
        <begin position="406"/>
        <end position="431"/>
    </location>
</feature>
<dbReference type="GO" id="GO:0010960">
    <property type="term" value="P:magnesium ion homeostasis"/>
    <property type="evidence" value="ECO:0007669"/>
    <property type="project" value="InterPro"/>
</dbReference>